<dbReference type="PANTHER" id="PTHR12411">
    <property type="entry name" value="CYSTEINE PROTEASE FAMILY C1-RELATED"/>
    <property type="match status" value="1"/>
</dbReference>
<comment type="caution">
    <text evidence="4">The sequence shown here is derived from an EMBL/GenBank/DDBJ whole genome shotgun (WGS) entry which is preliminary data.</text>
</comment>
<gene>
    <name evidence="4" type="ORF">H8Z82_06915</name>
</gene>
<proteinExistence type="inferred from homology"/>
<dbReference type="InterPro" id="IPR036116">
    <property type="entry name" value="FN3_sf"/>
</dbReference>
<dbReference type="Gene3D" id="2.60.40.10">
    <property type="entry name" value="Immunoglobulins"/>
    <property type="match status" value="2"/>
</dbReference>
<dbReference type="Gene3D" id="3.90.70.10">
    <property type="entry name" value="Cysteine proteinases"/>
    <property type="match status" value="1"/>
</dbReference>
<dbReference type="InterPro" id="IPR013128">
    <property type="entry name" value="Peptidase_C1A"/>
</dbReference>
<dbReference type="SMART" id="SM00645">
    <property type="entry name" value="Pept_C1"/>
    <property type="match status" value="1"/>
</dbReference>
<reference evidence="4 5" key="1">
    <citation type="submission" date="2020-08" db="EMBL/GenBank/DDBJ databases">
        <title>Genome public.</title>
        <authorList>
            <person name="Liu C."/>
            <person name="Sun Q."/>
        </authorList>
    </citation>
    <scope>NUCLEOTIDE SEQUENCE [LARGE SCALE GENOMIC DNA]</scope>
    <source>
        <strain evidence="4 5">M29</strain>
    </source>
</reference>
<organism evidence="4 5">
    <name type="scientific">Blautia difficilis</name>
    <dbReference type="NCBI Taxonomy" id="2763027"/>
    <lineage>
        <taxon>Bacteria</taxon>
        <taxon>Bacillati</taxon>
        <taxon>Bacillota</taxon>
        <taxon>Clostridia</taxon>
        <taxon>Lachnospirales</taxon>
        <taxon>Lachnospiraceae</taxon>
        <taxon>Blautia</taxon>
    </lineage>
</organism>
<keyword evidence="5" id="KW-1185">Reference proteome</keyword>
<feature type="signal peptide" evidence="2">
    <location>
        <begin position="1"/>
        <end position="29"/>
    </location>
</feature>
<evidence type="ECO:0000313" key="5">
    <source>
        <dbReference type="Proteomes" id="UP000649826"/>
    </source>
</evidence>
<dbReference type="InterPro" id="IPR013783">
    <property type="entry name" value="Ig-like_fold"/>
</dbReference>
<dbReference type="Pfam" id="PF00112">
    <property type="entry name" value="Peptidase_C1"/>
    <property type="match status" value="1"/>
</dbReference>
<name>A0ABR7IH78_9FIRM</name>
<evidence type="ECO:0000259" key="3">
    <source>
        <dbReference type="SMART" id="SM00645"/>
    </source>
</evidence>
<evidence type="ECO:0000256" key="2">
    <source>
        <dbReference type="SAM" id="SignalP"/>
    </source>
</evidence>
<dbReference type="SUPFAM" id="SSF49265">
    <property type="entry name" value="Fibronectin type III"/>
    <property type="match status" value="1"/>
</dbReference>
<evidence type="ECO:0000256" key="1">
    <source>
        <dbReference type="ARBA" id="ARBA00008455"/>
    </source>
</evidence>
<dbReference type="SUPFAM" id="SSF54001">
    <property type="entry name" value="Cysteine proteinases"/>
    <property type="match status" value="1"/>
</dbReference>
<protein>
    <recommendedName>
        <fullName evidence="3">Peptidase C1A papain C-terminal domain-containing protein</fullName>
    </recommendedName>
</protein>
<feature type="chain" id="PRO_5046108878" description="Peptidase C1A papain C-terminal domain-containing protein" evidence="2">
    <location>
        <begin position="30"/>
        <end position="761"/>
    </location>
</feature>
<dbReference type="RefSeq" id="WP_186994684.1">
    <property type="nucleotide sequence ID" value="NZ_JACOQG010000008.1"/>
</dbReference>
<feature type="domain" description="Peptidase C1A papain C-terminal" evidence="3">
    <location>
        <begin position="140"/>
        <end position="388"/>
    </location>
</feature>
<keyword evidence="2" id="KW-0732">Signal</keyword>
<dbReference type="InterPro" id="IPR038765">
    <property type="entry name" value="Papain-like_cys_pep_sf"/>
</dbReference>
<evidence type="ECO:0000313" key="4">
    <source>
        <dbReference type="EMBL" id="MBC5779392.1"/>
    </source>
</evidence>
<accession>A0ABR7IH78</accession>
<sequence>MKKRRAAGKRTFSLLLALAVTISSVPVSAGELFVSGAEEVQLPIENEEDAFDVPIAEDEFNITEETFTADDSEDKFQDAEEDVTGETDEIRYIKGRPLTEEEREEQLDPIRSLTELDPGPQVDSDLSSVPAAYGMRSSAFPSFYDSRKYGYITSVKNQHPFGTCWAFGMASLLESSLLAQGKGNYDLSEEHLSYFFSNRQNDPLGNTPYDQNGVAGDYHKIGGNDYLAALFLSTWSGMTTEEDVPLPTDDTHTQDLSEVIPDMKAYNSVVHLKNASFSDYSQERMKEMITRDQAVSIMFDMSTSYYNPDTGAYCYPVRDNPVRYINHIVTVVGWDDNYSKANFKTSSKVTQDGAWIVKNSWGTDWGEDGYFYLSYQDQNISNLVTAEAVTVNDEKYPNNYFYDGSSAISKAGIKTGQSVAAVFEAKAAPEKDEALGEVNVVTMSDDAVYRIQVYTNLADPSDPFSGTPAYSAPVTYTQDFAGVQTVEVPEVVLMPGSSYAVVLTNAGSKTIQFGVENSTRYKNTNGSVWFTSTAGVAENQTFFKGASASAEWKDVASSGYSFRIKAHTRTLNTKSTLDTPAFTAKANNNGYNQITWKKVTGAQGYNIYRQAASGGKWTKLAAVKGTVLKYQDKKITATASYRYTVRAWYKSSTRTYMSAYTPGEVIKAAPALQKVSSVKKEKNGIRIRWKAQKNCDGYRIYRKKKGEKYKLLATISKGTSASYLDKKAQKGVLYSYAIKAYVKEPYGKVYSRYTGSSYIKR</sequence>
<dbReference type="CDD" id="cd02619">
    <property type="entry name" value="Peptidase_C1"/>
    <property type="match status" value="1"/>
</dbReference>
<comment type="similarity">
    <text evidence="1">Belongs to the peptidase C1 family.</text>
</comment>
<dbReference type="Proteomes" id="UP000649826">
    <property type="component" value="Unassembled WGS sequence"/>
</dbReference>
<dbReference type="EMBL" id="JACOQG010000008">
    <property type="protein sequence ID" value="MBC5779392.1"/>
    <property type="molecule type" value="Genomic_DNA"/>
</dbReference>
<dbReference type="InterPro" id="IPR000668">
    <property type="entry name" value="Peptidase_C1A_C"/>
</dbReference>